<dbReference type="Proteomes" id="UP000650616">
    <property type="component" value="Unassembled WGS sequence"/>
</dbReference>
<dbReference type="RefSeq" id="WP_170016207.1">
    <property type="nucleotide sequence ID" value="NZ_CP012545.1"/>
</dbReference>
<gene>
    <name evidence="1" type="ORF">CCAL9337_05060</name>
</gene>
<sequence>MILYDSSYKIFGMGDKSLRILHYDSFDDFMARNNDLDDICENYKKEDNLSFVQDILKSPKSTKAITLRTKDNKKIEATAKVLQLSLASGESMYEVVLLLDEDLLPVANITYDDELPALRLPVFRYLSMNEQSKISNTMFDDTWFERTSKFLNISHEEFASYLNVLVKGVNKNSIALHNALMSHDTTHVAKIISILKEPAVNLHITPLVKIYESAQNDNAIDLGAFILNIRNSLKSLNRLIRKYGRKV</sequence>
<evidence type="ECO:0000313" key="2">
    <source>
        <dbReference type="Proteomes" id="UP000650616"/>
    </source>
</evidence>
<name>A0AAW3ZW83_9BACT</name>
<dbReference type="AlphaFoldDB" id="A0AAW3ZW83"/>
<protein>
    <submittedName>
        <fullName evidence="1">Uncharacterized protein</fullName>
    </submittedName>
</protein>
<accession>A0AAW3ZW83</accession>
<reference evidence="1 2" key="1">
    <citation type="submission" date="2015-08" db="EMBL/GenBank/DDBJ databases">
        <title>Comparative genomics of the Campylobacter concisus group.</title>
        <authorList>
            <person name="Yee E."/>
            <person name="Chapman M.H."/>
            <person name="Huynh S."/>
            <person name="Bono J.L."/>
            <person name="On S.L."/>
            <person name="St Leger J."/>
            <person name="Foster G."/>
            <person name="Parker C.T."/>
            <person name="Miller W.G."/>
        </authorList>
    </citation>
    <scope>NUCLEOTIDE SEQUENCE [LARGE SCALE GENOMIC DNA]</scope>
    <source>
        <strain evidence="1 2">RM9337</strain>
    </source>
</reference>
<proteinExistence type="predicted"/>
<evidence type="ECO:0000313" key="1">
    <source>
        <dbReference type="EMBL" id="MBE3608098.1"/>
    </source>
</evidence>
<comment type="caution">
    <text evidence="1">The sequence shown here is derived from an EMBL/GenBank/DDBJ whole genome shotgun (WGS) entry which is preliminary data.</text>
</comment>
<keyword evidence="2" id="KW-1185">Reference proteome</keyword>
<dbReference type="EMBL" id="LIWG01000005">
    <property type="protein sequence ID" value="MBE3608098.1"/>
    <property type="molecule type" value="Genomic_DNA"/>
</dbReference>
<organism evidence="1 2">
    <name type="scientific">Campylobacter californiensis</name>
    <dbReference type="NCBI Taxonomy" id="1032243"/>
    <lineage>
        <taxon>Bacteria</taxon>
        <taxon>Pseudomonadati</taxon>
        <taxon>Campylobacterota</taxon>
        <taxon>Epsilonproteobacteria</taxon>
        <taxon>Campylobacterales</taxon>
        <taxon>Campylobacteraceae</taxon>
        <taxon>Campylobacter</taxon>
    </lineage>
</organism>